<reference evidence="1 2" key="1">
    <citation type="submission" date="2022-09" db="EMBL/GenBank/DDBJ databases">
        <title>Evolutionary Diversification of Methanotrophic Ca. Methanophagales (ANME-1) and Their Expansive Virome.</title>
        <authorList>
            <person name="Laso-Perez R."/>
            <person name="Wu F."/>
            <person name="Cremiere A."/>
            <person name="Speth D.R."/>
            <person name="Magyar J.S."/>
            <person name="Krupovic M."/>
            <person name="Orphan V.J."/>
        </authorList>
    </citation>
    <scope>NUCLEOTIDE SEQUENCE [LARGE SCALE GENOMIC DNA]</scope>
    <source>
        <strain evidence="1">PBV300</strain>
    </source>
</reference>
<evidence type="ECO:0000313" key="1">
    <source>
        <dbReference type="EMBL" id="UYL64991.1"/>
    </source>
</evidence>
<sequence>MWRSPASKGAADLLIITERKIKLVQAKLQKGKKRTLLPSEEKALIELAQRIHNLLNVCVEAVFMRRIEEGKEITEEEVVLWRSPACEND</sequence>
<keyword evidence="2" id="KW-1185">Reference proteome</keyword>
<proteinExistence type="predicted"/>
<dbReference type="EMBL" id="OP413840">
    <property type="protein sequence ID" value="UYL64991.1"/>
    <property type="molecule type" value="Genomic_DNA"/>
</dbReference>
<dbReference type="Proteomes" id="UP001156320">
    <property type="component" value="Segment"/>
</dbReference>
<name>A0ABY6GM84_9VIRU</name>
<accession>A0ABY6GM84</accession>
<organism evidence="1 2">
    <name type="scientific">Methanophagales virus PBV300</name>
    <dbReference type="NCBI Taxonomy" id="2987731"/>
    <lineage>
        <taxon>Viruses</taxon>
        <taxon>Adnaviria</taxon>
        <taxon>Zilligvirae</taxon>
        <taxon>Taleaviricota</taxon>
        <taxon>Tokiviricetes</taxon>
        <taxon>Maximonvirales</taxon>
        <taxon>Ahmunviridae</taxon>
        <taxon>Yumkaaxvirus</taxon>
        <taxon>Yumkaaxvirus pescaderoense</taxon>
    </lineage>
</organism>
<gene>
    <name evidence="1" type="ORF">JBCDKDKM_00029</name>
</gene>
<evidence type="ECO:0000313" key="2">
    <source>
        <dbReference type="Proteomes" id="UP001156320"/>
    </source>
</evidence>
<protein>
    <submittedName>
        <fullName evidence="1">Uncharacterized protein</fullName>
    </submittedName>
</protein>